<dbReference type="Proteomes" id="UP000515268">
    <property type="component" value="Chromosome PVPCR_06"/>
</dbReference>
<organism evidence="2 3">
    <name type="scientific">Plasmodium vinckei petteri</name>
    <dbReference type="NCBI Taxonomy" id="138298"/>
    <lineage>
        <taxon>Eukaryota</taxon>
        <taxon>Sar</taxon>
        <taxon>Alveolata</taxon>
        <taxon>Apicomplexa</taxon>
        <taxon>Aconoidasida</taxon>
        <taxon>Haemosporida</taxon>
        <taxon>Plasmodiidae</taxon>
        <taxon>Plasmodium</taxon>
        <taxon>Plasmodium (Vinckeia)</taxon>
    </lineage>
</organism>
<dbReference type="VEuPathDB" id="PlasmoDB:PVPCR_0600720"/>
<dbReference type="AlphaFoldDB" id="A0A6V7SN92"/>
<evidence type="ECO:0000313" key="3">
    <source>
        <dbReference type="Proteomes" id="UP000515268"/>
    </source>
</evidence>
<dbReference type="EMBL" id="LR865411">
    <property type="protein sequence ID" value="CAD2099745.1"/>
    <property type="molecule type" value="Genomic_DNA"/>
</dbReference>
<accession>A0A6V7SN92</accession>
<proteinExistence type="predicted"/>
<evidence type="ECO:0000256" key="1">
    <source>
        <dbReference type="SAM" id="Coils"/>
    </source>
</evidence>
<feature type="coiled-coil region" evidence="1">
    <location>
        <begin position="71"/>
        <end position="130"/>
    </location>
</feature>
<gene>
    <name evidence="2" type="ORF">PVPCR_0600720</name>
</gene>
<reference evidence="2 3" key="1">
    <citation type="submission" date="2020-08" db="EMBL/GenBank/DDBJ databases">
        <authorList>
            <person name="Ramaprasad A."/>
        </authorList>
    </citation>
    <scope>NUCLEOTIDE SEQUENCE [LARGE SCALE GENOMIC DNA]</scope>
</reference>
<name>A0A6V7SN92_PLAVN</name>
<keyword evidence="1" id="KW-0175">Coiled coil</keyword>
<dbReference type="OrthoDB" id="372457at2759"/>
<protein>
    <submittedName>
        <fullName evidence="2">Uncharacterized protein</fullName>
    </submittedName>
</protein>
<sequence>MPIKLCLFIKKIKYENGHINKLLCITSIFTIKKNIKCLNPIKQFEIIFCQTKMSLELNSDQQIQIKCSYIIEKYKKKLKKLKEYKNDLKASYEKKNKAYYIDRYLFNKEKEQLYNEIKKKREELELEDLKKTKELYNSYFIDIFLYEQEYYQCIYKVFKNLLLKKDEIDKKERHSIKLNEYAYMMFSDKNVNTPKIKSEKDEINENLNIEDISQCKVLDKTDKTIYTNNSPNSDLRKIEKEIFAMGDLSIPYIDCEDKSNENSIYLSSNNSQIIKLNETYSDLNISDAHFNKNDENCKVKKSEDIHSNRYNSNNHNNPEFENNNSFYEKIQTNVGTLDENKEKDIYPLNTKIDEENPNLYDKQKICSQNESSENKQVKDMKEEEIINEKKFLTDGDSLSHYILSSFNEESNSHNSEYTDKKNNIFHVNNLNSKTDKAIDDIYVCVKAKKGNKELDEVIENNINFNISSYFSGSYDEINNNETESKDHISNSDSFCEDFKKFEQDILEEHYINENEKNETPKYHGTMEFNKIFGDENTQENIQNEQNNAVPNENQENYEINQMKYSTNKLTYSHDHNKYGSSNIDNKKNIKNDDHDEEYEYMKRFNEQNYMNDPKVLQMSDKHNNEHAIHIERMNTFENCADEIYFLENYEENMNIINNFKIIGPPKYIAKDKNASESENIENFVNYVSENIKKRGVLD</sequence>
<keyword evidence="3" id="KW-1185">Reference proteome</keyword>
<evidence type="ECO:0000313" key="2">
    <source>
        <dbReference type="EMBL" id="CAD2099745.1"/>
    </source>
</evidence>